<dbReference type="PANTHER" id="PTHR43080:SF2">
    <property type="entry name" value="CBS DOMAIN-CONTAINING PROTEIN"/>
    <property type="match status" value="1"/>
</dbReference>
<dbReference type="InterPro" id="IPR046342">
    <property type="entry name" value="CBS_dom_sf"/>
</dbReference>
<evidence type="ECO:0000259" key="3">
    <source>
        <dbReference type="PROSITE" id="PS51371"/>
    </source>
</evidence>
<dbReference type="AlphaFoldDB" id="A0A2V3ZPY8"/>
<proteinExistence type="predicted"/>
<dbReference type="RefSeq" id="WP_114611394.1">
    <property type="nucleotide sequence ID" value="NZ_QFWX01000001.1"/>
</dbReference>
<evidence type="ECO:0000313" key="4">
    <source>
        <dbReference type="EMBL" id="PXX93467.1"/>
    </source>
</evidence>
<keyword evidence="5" id="KW-1185">Reference proteome</keyword>
<dbReference type="GO" id="GO:0016301">
    <property type="term" value="F:kinase activity"/>
    <property type="evidence" value="ECO:0007669"/>
    <property type="project" value="UniProtKB-KW"/>
</dbReference>
<sequence length="129" mass="14437">MKLVKDVMIRDTINVSPFASLREALSLMKRHKVKSLVVEKQNEHDAYGLITYTNILKAVIAEDGDIDLLNVYDACAKPVISVGEHLGIRYAASLMSQHRVKRLLVLQDNELVGFVVMDDIMAALLETID</sequence>
<keyword evidence="4" id="KW-0808">Transferase</keyword>
<protein>
    <submittedName>
        <fullName evidence="4">Histidine kinase</fullName>
    </submittedName>
</protein>
<feature type="domain" description="CBS" evidence="3">
    <location>
        <begin position="75"/>
        <end position="129"/>
    </location>
</feature>
<reference evidence="4 5" key="2">
    <citation type="submission" date="2018-06" db="EMBL/GenBank/DDBJ databases">
        <title>Marinobactersediminissp. nov, a moderately halophilic bacterium isolated from marine solar saltern.</title>
        <authorList>
            <person name="Zhang Y."/>
        </authorList>
    </citation>
    <scope>NUCLEOTIDE SEQUENCE [LARGE SCALE GENOMIC DNA]</scope>
    <source>
        <strain evidence="4 5">F01</strain>
    </source>
</reference>
<name>A0A2V3ZPY8_9GAMM</name>
<dbReference type="SMART" id="SM00116">
    <property type="entry name" value="CBS"/>
    <property type="match status" value="2"/>
</dbReference>
<dbReference type="InterPro" id="IPR000644">
    <property type="entry name" value="CBS_dom"/>
</dbReference>
<evidence type="ECO:0000313" key="5">
    <source>
        <dbReference type="Proteomes" id="UP000253987"/>
    </source>
</evidence>
<gene>
    <name evidence="4" type="ORF">DIT71_01295</name>
</gene>
<dbReference type="Gene3D" id="3.10.580.10">
    <property type="entry name" value="CBS-domain"/>
    <property type="match status" value="1"/>
</dbReference>
<dbReference type="OrthoDB" id="9771532at2"/>
<keyword evidence="4" id="KW-0418">Kinase</keyword>
<reference evidence="5" key="1">
    <citation type="submission" date="2018-05" db="EMBL/GenBank/DDBJ databases">
        <authorList>
            <person name="Lu D."/>
        </authorList>
    </citation>
    <scope>NUCLEOTIDE SEQUENCE [LARGE SCALE GENOMIC DNA]</scope>
    <source>
        <strain evidence="5">F01</strain>
    </source>
</reference>
<evidence type="ECO:0000256" key="2">
    <source>
        <dbReference type="PROSITE-ProRule" id="PRU00703"/>
    </source>
</evidence>
<dbReference type="PROSITE" id="PS51371">
    <property type="entry name" value="CBS"/>
    <property type="match status" value="2"/>
</dbReference>
<evidence type="ECO:0000256" key="1">
    <source>
        <dbReference type="ARBA" id="ARBA00023122"/>
    </source>
</evidence>
<dbReference type="CDD" id="cd04630">
    <property type="entry name" value="CBS_pair_bac"/>
    <property type="match status" value="1"/>
</dbReference>
<organism evidence="4 5">
    <name type="scientific">Marinobacter vulgaris</name>
    <dbReference type="NCBI Taxonomy" id="1928331"/>
    <lineage>
        <taxon>Bacteria</taxon>
        <taxon>Pseudomonadati</taxon>
        <taxon>Pseudomonadota</taxon>
        <taxon>Gammaproteobacteria</taxon>
        <taxon>Pseudomonadales</taxon>
        <taxon>Marinobacteraceae</taxon>
        <taxon>Marinobacter</taxon>
    </lineage>
</organism>
<feature type="domain" description="CBS" evidence="3">
    <location>
        <begin position="8"/>
        <end position="68"/>
    </location>
</feature>
<dbReference type="InterPro" id="IPR051257">
    <property type="entry name" value="Diverse_CBS-Domain"/>
</dbReference>
<accession>A0A2V3ZPY8</accession>
<dbReference type="Proteomes" id="UP000253987">
    <property type="component" value="Unassembled WGS sequence"/>
</dbReference>
<keyword evidence="1 2" id="KW-0129">CBS domain</keyword>
<dbReference type="EMBL" id="QFWX01000001">
    <property type="protein sequence ID" value="PXX93467.1"/>
    <property type="molecule type" value="Genomic_DNA"/>
</dbReference>
<dbReference type="Pfam" id="PF00571">
    <property type="entry name" value="CBS"/>
    <property type="match status" value="2"/>
</dbReference>
<comment type="caution">
    <text evidence="4">The sequence shown here is derived from an EMBL/GenBank/DDBJ whole genome shotgun (WGS) entry which is preliminary data.</text>
</comment>
<dbReference type="SUPFAM" id="SSF54631">
    <property type="entry name" value="CBS-domain pair"/>
    <property type="match status" value="1"/>
</dbReference>
<dbReference type="PANTHER" id="PTHR43080">
    <property type="entry name" value="CBS DOMAIN-CONTAINING PROTEIN CBSX3, MITOCHONDRIAL"/>
    <property type="match status" value="1"/>
</dbReference>